<evidence type="ECO:0000313" key="3">
    <source>
        <dbReference type="Proteomes" id="UP000824175"/>
    </source>
</evidence>
<reference evidence="2" key="1">
    <citation type="submission" date="2020-10" db="EMBL/GenBank/DDBJ databases">
        <authorList>
            <person name="Gilroy R."/>
        </authorList>
    </citation>
    <scope>NUCLEOTIDE SEQUENCE</scope>
    <source>
        <strain evidence="2">CHK195-11698</strain>
    </source>
</reference>
<feature type="transmembrane region" description="Helical" evidence="1">
    <location>
        <begin position="40"/>
        <end position="62"/>
    </location>
</feature>
<gene>
    <name evidence="2" type="ORF">IAD15_02080</name>
</gene>
<comment type="caution">
    <text evidence="2">The sequence shown here is derived from an EMBL/GenBank/DDBJ whole genome shotgun (WGS) entry which is preliminary data.</text>
</comment>
<feature type="transmembrane region" description="Helical" evidence="1">
    <location>
        <begin position="96"/>
        <end position="117"/>
    </location>
</feature>
<dbReference type="EMBL" id="DVMJ01000014">
    <property type="protein sequence ID" value="HIU12847.1"/>
    <property type="molecule type" value="Genomic_DNA"/>
</dbReference>
<reference evidence="2" key="2">
    <citation type="journal article" date="2021" name="PeerJ">
        <title>Extensive microbial diversity within the chicken gut microbiome revealed by metagenomics and culture.</title>
        <authorList>
            <person name="Gilroy R."/>
            <person name="Ravi A."/>
            <person name="Getino M."/>
            <person name="Pursley I."/>
            <person name="Horton D.L."/>
            <person name="Alikhan N.F."/>
            <person name="Baker D."/>
            <person name="Gharbi K."/>
            <person name="Hall N."/>
            <person name="Watson M."/>
            <person name="Adriaenssens E.M."/>
            <person name="Foster-Nyarko E."/>
            <person name="Jarju S."/>
            <person name="Secka A."/>
            <person name="Antonio M."/>
            <person name="Oren A."/>
            <person name="Chaudhuri R.R."/>
            <person name="La Ragione R."/>
            <person name="Hildebrand F."/>
            <person name="Pallen M.J."/>
        </authorList>
    </citation>
    <scope>NUCLEOTIDE SEQUENCE</scope>
    <source>
        <strain evidence="2">CHK195-11698</strain>
    </source>
</reference>
<name>A0A9D1HN91_9FIRM</name>
<organism evidence="2 3">
    <name type="scientific">Candidatus Fimiplasma intestinipullorum</name>
    <dbReference type="NCBI Taxonomy" id="2840825"/>
    <lineage>
        <taxon>Bacteria</taxon>
        <taxon>Bacillati</taxon>
        <taxon>Bacillota</taxon>
        <taxon>Clostridia</taxon>
        <taxon>Eubacteriales</taxon>
        <taxon>Candidatus Fimiplasma</taxon>
    </lineage>
</organism>
<dbReference type="AlphaFoldDB" id="A0A9D1HN91"/>
<sequence>MLKMIKQELISSYRQFILIDAIFLAGCILTPWIPQSFIQSLLLLGVSSIGVGLVIILFYNMVRRYQRSLFSKQGYLTLTLPISEGKLIAAKLISAFIWYSFSMLFIVLGLSILMYYMDPKAFRDIFPDLLRVFQFGLAHLNDFLYFWIVQTMTFVELLLSFYAVITLVHTHWFKRYRLALGTVIYCLMLIGYGYLFELVPAGSDLFNLSIMILSSLCLFGATWYLLKKHVELE</sequence>
<accession>A0A9D1HN91</accession>
<feature type="transmembrane region" description="Helical" evidence="1">
    <location>
        <begin position="208"/>
        <end position="226"/>
    </location>
</feature>
<feature type="transmembrane region" description="Helical" evidence="1">
    <location>
        <begin position="12"/>
        <end position="34"/>
    </location>
</feature>
<keyword evidence="1" id="KW-0472">Membrane</keyword>
<keyword evidence="1" id="KW-0812">Transmembrane</keyword>
<keyword evidence="1" id="KW-1133">Transmembrane helix</keyword>
<protein>
    <submittedName>
        <fullName evidence="2">Uncharacterized protein</fullName>
    </submittedName>
</protein>
<evidence type="ECO:0000256" key="1">
    <source>
        <dbReference type="SAM" id="Phobius"/>
    </source>
</evidence>
<dbReference type="Proteomes" id="UP000824175">
    <property type="component" value="Unassembled WGS sequence"/>
</dbReference>
<feature type="transmembrane region" description="Helical" evidence="1">
    <location>
        <begin position="176"/>
        <end position="196"/>
    </location>
</feature>
<feature type="transmembrane region" description="Helical" evidence="1">
    <location>
        <begin position="144"/>
        <end position="164"/>
    </location>
</feature>
<proteinExistence type="predicted"/>
<evidence type="ECO:0000313" key="2">
    <source>
        <dbReference type="EMBL" id="HIU12847.1"/>
    </source>
</evidence>